<dbReference type="Gene3D" id="3.30.70.330">
    <property type="match status" value="1"/>
</dbReference>
<dbReference type="OrthoDB" id="9812787at2"/>
<protein>
    <submittedName>
        <fullName evidence="3">RNA-binding protein YlmH, contains S4-like domain</fullName>
    </submittedName>
</protein>
<dbReference type="AlphaFoldDB" id="A0A1I1ECW0"/>
<feature type="domain" description="RNA-binding S4" evidence="2">
    <location>
        <begin position="182"/>
        <end position="251"/>
    </location>
</feature>
<dbReference type="PANTHER" id="PTHR13633">
    <property type="entry name" value="MITOCHONDRIAL TRANSCRIPTION RESCUE FACTOR 1"/>
    <property type="match status" value="1"/>
</dbReference>
<keyword evidence="1" id="KW-0694">RNA-binding</keyword>
<sequence length="261" mass="30372">MEDLYQHFREDEKHFIDQVMDWVQKVEFQYSPYLTPFLDPREHYIVESIIGQHSEVRAVSFGGYETAERKRLFLSPPYFEPSQNDFEIKIAEIRYPKKFADLSHGKILGTLMGTGIKREMIGDIITDGEDWQFFAEGSILQYLISSLTKIGNITIQIEEVSYTDILIPKDSWEEKYEIVSSLRLDVVLASVFHVSRQKSKELIGSNKVKVNWNETERPDIVLGIHDVVSIRGYGRIRLEAIEGKTKKEKIRLKLGVLDRNR</sequence>
<dbReference type="RefSeq" id="WP_091527797.1">
    <property type="nucleotide sequence ID" value="NZ_FOLT01000001.1"/>
</dbReference>
<accession>A0A1I1ECW0</accession>
<evidence type="ECO:0000313" key="3">
    <source>
        <dbReference type="EMBL" id="SFB84979.1"/>
    </source>
</evidence>
<name>A0A1I1ECW0_9LACT</name>
<dbReference type="InterPro" id="IPR002942">
    <property type="entry name" value="S4_RNA-bd"/>
</dbReference>
<dbReference type="Pfam" id="PF17774">
    <property type="entry name" value="YlmH_RBD"/>
    <property type="match status" value="1"/>
</dbReference>
<evidence type="ECO:0000256" key="1">
    <source>
        <dbReference type="PROSITE-ProRule" id="PRU00182"/>
    </source>
</evidence>
<evidence type="ECO:0000259" key="2">
    <source>
        <dbReference type="SMART" id="SM00363"/>
    </source>
</evidence>
<dbReference type="Pfam" id="PF21278">
    <property type="entry name" value="YlmH_1st"/>
    <property type="match status" value="1"/>
</dbReference>
<evidence type="ECO:0000313" key="4">
    <source>
        <dbReference type="Proteomes" id="UP000199612"/>
    </source>
</evidence>
<dbReference type="GO" id="GO:0003723">
    <property type="term" value="F:RNA binding"/>
    <property type="evidence" value="ECO:0007669"/>
    <property type="project" value="UniProtKB-KW"/>
</dbReference>
<dbReference type="STRING" id="753702.SAMN04488102_101106"/>
<dbReference type="PROSITE" id="PS50889">
    <property type="entry name" value="S4"/>
    <property type="match status" value="1"/>
</dbReference>
<dbReference type="Gene3D" id="3.30.1370.160">
    <property type="match status" value="1"/>
</dbReference>
<dbReference type="SMART" id="SM00363">
    <property type="entry name" value="S4"/>
    <property type="match status" value="1"/>
</dbReference>
<proteinExistence type="predicted"/>
<dbReference type="InterPro" id="IPR048443">
    <property type="entry name" value="RqcP2_N"/>
</dbReference>
<gene>
    <name evidence="3" type="ORF">SAMN04488102_101106</name>
</gene>
<dbReference type="SUPFAM" id="SSF55174">
    <property type="entry name" value="Alpha-L RNA-binding motif"/>
    <property type="match status" value="1"/>
</dbReference>
<keyword evidence="4" id="KW-1185">Reference proteome</keyword>
<dbReference type="InterPro" id="IPR012677">
    <property type="entry name" value="Nucleotide-bd_a/b_plait_sf"/>
</dbReference>
<dbReference type="Proteomes" id="UP000199612">
    <property type="component" value="Unassembled WGS sequence"/>
</dbReference>
<organism evidence="3 4">
    <name type="scientific">Alkalibacterium subtropicum</name>
    <dbReference type="NCBI Taxonomy" id="753702"/>
    <lineage>
        <taxon>Bacteria</taxon>
        <taxon>Bacillati</taxon>
        <taxon>Bacillota</taxon>
        <taxon>Bacilli</taxon>
        <taxon>Lactobacillales</taxon>
        <taxon>Carnobacteriaceae</taxon>
        <taxon>Alkalibacterium</taxon>
    </lineage>
</organism>
<dbReference type="Gene3D" id="3.10.290.10">
    <property type="entry name" value="RNA-binding S4 domain"/>
    <property type="match status" value="1"/>
</dbReference>
<reference evidence="4" key="1">
    <citation type="submission" date="2016-10" db="EMBL/GenBank/DDBJ databases">
        <authorList>
            <person name="Varghese N."/>
            <person name="Submissions S."/>
        </authorList>
    </citation>
    <scope>NUCLEOTIDE SEQUENCE [LARGE SCALE GENOMIC DNA]</scope>
    <source>
        <strain evidence="4">DSM 23664</strain>
    </source>
</reference>
<dbReference type="InterPro" id="IPR040591">
    <property type="entry name" value="RqcP2_RBD"/>
</dbReference>
<dbReference type="InterPro" id="IPR036986">
    <property type="entry name" value="S4_RNA-bd_sf"/>
</dbReference>
<dbReference type="PANTHER" id="PTHR13633:SF3">
    <property type="entry name" value="MITOCHONDRIAL TRANSCRIPTION RESCUE FACTOR 1"/>
    <property type="match status" value="1"/>
</dbReference>
<dbReference type="EMBL" id="FOLT01000001">
    <property type="protein sequence ID" value="SFB84979.1"/>
    <property type="molecule type" value="Genomic_DNA"/>
</dbReference>
<dbReference type="CDD" id="cd00165">
    <property type="entry name" value="S4"/>
    <property type="match status" value="1"/>
</dbReference>